<keyword evidence="2" id="KW-1185">Reference proteome</keyword>
<evidence type="ECO:0000313" key="2">
    <source>
        <dbReference type="Proteomes" id="UP000029889"/>
    </source>
</evidence>
<dbReference type="GeneID" id="22111539"/>
<name>A0A097EY78_9CAUD</name>
<organism evidence="1 2">
    <name type="scientific">Escherichia phage 121Q</name>
    <dbReference type="NCBI Taxonomy" id="1555202"/>
    <lineage>
        <taxon>Viruses</taxon>
        <taxon>Duplodnaviria</taxon>
        <taxon>Heunggongvirae</taxon>
        <taxon>Uroviricota</taxon>
        <taxon>Caudoviricetes</taxon>
        <taxon>Asteriusvirus</taxon>
        <taxon>Asteriusvirus av121Q</taxon>
    </lineage>
</organism>
<dbReference type="Proteomes" id="UP000029889">
    <property type="component" value="Segment"/>
</dbReference>
<gene>
    <name evidence="1" type="primary">499</name>
    <name evidence="1" type="ORF">PBI_121Q_499</name>
</gene>
<reference evidence="1 2" key="1">
    <citation type="submission" date="2014-09" db="EMBL/GenBank/DDBJ databases">
        <authorList>
            <person name="Lapin J.S."/>
            <person name="Pope W.H."/>
            <person name="Hua J."/>
            <person name="Ford M.E."/>
            <person name="Conway J.F."/>
            <person name="Hatfull G.F."/>
            <person name="Hendrix R.W."/>
        </authorList>
    </citation>
    <scope>NUCLEOTIDE SEQUENCE [LARGE SCALE GENOMIC DNA]</scope>
</reference>
<dbReference type="EMBL" id="KM507819">
    <property type="protein sequence ID" value="AIT14389.1"/>
    <property type="molecule type" value="Genomic_DNA"/>
</dbReference>
<dbReference type="RefSeq" id="YP_009102086.1">
    <property type="nucleotide sequence ID" value="NC_025447.1"/>
</dbReference>
<accession>A0A097EY78</accession>
<dbReference type="OrthoDB" id="3894at10239"/>
<evidence type="ECO:0000313" key="1">
    <source>
        <dbReference type="EMBL" id="AIT14389.1"/>
    </source>
</evidence>
<protein>
    <submittedName>
        <fullName evidence="1">Uncharacterized protein</fullName>
    </submittedName>
</protein>
<proteinExistence type="predicted"/>
<sequence>MSKKIYGGLDVTHNVTVNGKRTIQGINDQVFDANGNMELDTYSRDEVLDIVSMMPISHYGSQNYLPAGVSGDFNGASENQSQRRNKILLENDGTLVLLRSGTNGSVEGLYYSYLANALSVDDMSRTINTSRQYKPGFFGSNRVAIGLYNTDPNILLGRYVDTSNSTNGLFISITNGTLDDKLHTGFFVNQADICPEGGIEFAMMAEDGSIYVFSVLNENNQLQLVVVRVVYNISNGTYTATRITGWTTKTFYNTTYSAQNNMVITNQVTSTNIADKPYVYVPQNLRGIGIYMTSIDLYVAQQPGTQNFRFRMNGDAWFTMATYNARPQHSYSFAFNMSTKQCTLDAGNDIGSYQAPLVITNTGSALVPTGNVLNNDPLYNHANARNIYSSYFYLSSGEAFCTVCPNLAEPLLMQKAKFPIQIVYSMINVRAVQSTDFKGGVVRPSFGSAVGSFINGVELLPDNSTKQYSRASGSGGFRPSYAVHKSTPNFTFKSLSLGTIQGYEPTTERGYVDDNANNRIFISSISGSTVTTNGGIFMVGQRYSQSFSYDKNLNGTGVISVTQSVLDNFRNTEYAKVLSDWNLSSQAYRDMTLFVPQQTDIPAFVMLSTITNDYKNYIRIAEVNVNTRVGNITSITFKRLVLENTYGENFTPNGNGSIASSSVGLTIYDGGSFYFIGGSDPLTHPTIGNTATHQFRAYVTKSTAQFTSFVITGSHASYEQGRQPTALPGIGFGIFDPLDYTNKMSFQKYGTTIADYNNWTPQGSPINVVSQDVAQGFIVYFTEETPVILSGKSFTLPVSNIDLRTIKSNPANTTFYVYVKLEQGLANYYITTDVISETGTTAYNIFWIGTIQTNAIQIETINIQKRSRLDIFGASLESAGSSFPVSYGLPSQTGTINW</sequence>
<dbReference type="KEGG" id="vg:22111539"/>